<feature type="domain" description="HTH luxR-type" evidence="5">
    <location>
        <begin position="139"/>
        <end position="204"/>
    </location>
</feature>
<evidence type="ECO:0000256" key="2">
    <source>
        <dbReference type="ARBA" id="ARBA00023012"/>
    </source>
</evidence>
<dbReference type="Gene3D" id="3.40.50.2300">
    <property type="match status" value="1"/>
</dbReference>
<dbReference type="SUPFAM" id="SSF52172">
    <property type="entry name" value="CheY-like"/>
    <property type="match status" value="1"/>
</dbReference>
<dbReference type="STRING" id="1560201.NG42_11420"/>
<evidence type="ECO:0000256" key="4">
    <source>
        <dbReference type="PROSITE-ProRule" id="PRU00169"/>
    </source>
</evidence>
<dbReference type="PANTHER" id="PTHR43214:SF43">
    <property type="entry name" value="TWO-COMPONENT RESPONSE REGULATOR"/>
    <property type="match status" value="1"/>
</dbReference>
<dbReference type="SMART" id="SM00421">
    <property type="entry name" value="HTH_LUXR"/>
    <property type="match status" value="1"/>
</dbReference>
<dbReference type="PROSITE" id="PS50110">
    <property type="entry name" value="RESPONSE_REGULATORY"/>
    <property type="match status" value="1"/>
</dbReference>
<dbReference type="CDD" id="cd06170">
    <property type="entry name" value="LuxR_C_like"/>
    <property type="match status" value="1"/>
</dbReference>
<evidence type="ECO:0000259" key="5">
    <source>
        <dbReference type="PROSITE" id="PS50043"/>
    </source>
</evidence>
<evidence type="ECO:0000259" key="6">
    <source>
        <dbReference type="PROSITE" id="PS50110"/>
    </source>
</evidence>
<dbReference type="InterPro" id="IPR011006">
    <property type="entry name" value="CheY-like_superfamily"/>
</dbReference>
<sequence>MINVALVDDHVVVRSGFAQLLSLENDIQVVGQFSGAQQAWPHLLRDAIDVVVLDIAMPEESGLSLLQRLRQQRPGFRAIILSIYDSSAFVQSAVDAGASGYLTKRCGPEELVQAVRTVSVGGLYLCADALRALRQTSQIPQELAELTPREKEIFDLLVNGLSVKAIAAQLDLSHKTVHVHRANVLGKLQCATTVELVHFALQHQLLSSR</sequence>
<dbReference type="InterPro" id="IPR000792">
    <property type="entry name" value="Tscrpt_reg_LuxR_C"/>
</dbReference>
<dbReference type="InterPro" id="IPR039420">
    <property type="entry name" value="WalR-like"/>
</dbReference>
<dbReference type="Pfam" id="PF00196">
    <property type="entry name" value="GerE"/>
    <property type="match status" value="1"/>
</dbReference>
<feature type="domain" description="Response regulatory" evidence="6">
    <location>
        <begin position="3"/>
        <end position="119"/>
    </location>
</feature>
<dbReference type="PATRIC" id="fig|1560201.3.peg.2428"/>
<dbReference type="AlphaFoldDB" id="A0A0L7T3F1"/>
<dbReference type="GO" id="GO:0000160">
    <property type="term" value="P:phosphorelay signal transduction system"/>
    <property type="evidence" value="ECO:0007669"/>
    <property type="project" value="InterPro"/>
</dbReference>
<dbReference type="InterPro" id="IPR058245">
    <property type="entry name" value="NreC/VraR/RcsB-like_REC"/>
</dbReference>
<organism evidence="7 10">
    <name type="scientific">Winslowiella iniecta</name>
    <dbReference type="NCBI Taxonomy" id="1560201"/>
    <lineage>
        <taxon>Bacteria</taxon>
        <taxon>Pseudomonadati</taxon>
        <taxon>Pseudomonadota</taxon>
        <taxon>Gammaproteobacteria</taxon>
        <taxon>Enterobacterales</taxon>
        <taxon>Erwiniaceae</taxon>
        <taxon>Winslowiella</taxon>
    </lineage>
</organism>
<keyword evidence="10" id="KW-1185">Reference proteome</keyword>
<dbReference type="PANTHER" id="PTHR43214">
    <property type="entry name" value="TWO-COMPONENT RESPONSE REGULATOR"/>
    <property type="match status" value="1"/>
</dbReference>
<gene>
    <name evidence="7" type="ORF">NG42_11420</name>
    <name evidence="8" type="ORF">NG43_09790</name>
</gene>
<dbReference type="Pfam" id="PF00072">
    <property type="entry name" value="Response_reg"/>
    <property type="match status" value="1"/>
</dbReference>
<dbReference type="PROSITE" id="PS50043">
    <property type="entry name" value="HTH_LUXR_2"/>
    <property type="match status" value="1"/>
</dbReference>
<dbReference type="GO" id="GO:0006355">
    <property type="term" value="P:regulation of DNA-templated transcription"/>
    <property type="evidence" value="ECO:0007669"/>
    <property type="project" value="InterPro"/>
</dbReference>
<evidence type="ECO:0000313" key="10">
    <source>
        <dbReference type="Proteomes" id="UP000037088"/>
    </source>
</evidence>
<comment type="caution">
    <text evidence="7">The sequence shown here is derived from an EMBL/GenBank/DDBJ whole genome shotgun (WGS) entry which is preliminary data.</text>
</comment>
<dbReference type="OrthoDB" id="9796655at2"/>
<keyword evidence="3" id="KW-0238">DNA-binding</keyword>
<dbReference type="SMART" id="SM00448">
    <property type="entry name" value="REC"/>
    <property type="match status" value="1"/>
</dbReference>
<evidence type="ECO:0000313" key="7">
    <source>
        <dbReference type="EMBL" id="KOC89791.1"/>
    </source>
</evidence>
<evidence type="ECO:0000256" key="3">
    <source>
        <dbReference type="ARBA" id="ARBA00023125"/>
    </source>
</evidence>
<dbReference type="EMBL" id="JRXE01000014">
    <property type="protein sequence ID" value="KOC89791.1"/>
    <property type="molecule type" value="Genomic_DNA"/>
</dbReference>
<reference evidence="9 10" key="1">
    <citation type="journal article" date="2015" name="Int. J. Syst. Evol. Microbiol.">
        <title>Erwinia iniecta sp. nov., isolated from Russian wheat aphids (Diuraphis noxia).</title>
        <authorList>
            <person name="Campillo T."/>
            <person name="Luna E."/>
            <person name="Portier P."/>
            <person name="Fischer-Le Saux M."/>
            <person name="Lapitan N."/>
            <person name="Tisserat N.A."/>
            <person name="Leach J.E."/>
        </authorList>
    </citation>
    <scope>NUCLEOTIDE SEQUENCE [LARGE SCALE GENOMIC DNA]</scope>
    <source>
        <strain evidence="7 10">B120</strain>
        <strain evidence="8 9">B149</strain>
    </source>
</reference>
<evidence type="ECO:0000313" key="8">
    <source>
        <dbReference type="EMBL" id="KOC93583.1"/>
    </source>
</evidence>
<dbReference type="PROSITE" id="PS00622">
    <property type="entry name" value="HTH_LUXR_1"/>
    <property type="match status" value="1"/>
</dbReference>
<accession>A0A0L7T3F1</accession>
<dbReference type="SUPFAM" id="SSF46894">
    <property type="entry name" value="C-terminal effector domain of the bipartite response regulators"/>
    <property type="match status" value="1"/>
</dbReference>
<dbReference type="Proteomes" id="UP000036851">
    <property type="component" value="Unassembled WGS sequence"/>
</dbReference>
<dbReference type="EMBL" id="JRXF01000013">
    <property type="protein sequence ID" value="KOC93583.1"/>
    <property type="molecule type" value="Genomic_DNA"/>
</dbReference>
<keyword evidence="1 4" id="KW-0597">Phosphoprotein</keyword>
<dbReference type="InterPro" id="IPR001789">
    <property type="entry name" value="Sig_transdc_resp-reg_receiver"/>
</dbReference>
<protein>
    <submittedName>
        <fullName evidence="7">Transcriptional regulator</fullName>
    </submittedName>
</protein>
<dbReference type="PRINTS" id="PR00038">
    <property type="entry name" value="HTHLUXR"/>
</dbReference>
<dbReference type="InterPro" id="IPR016032">
    <property type="entry name" value="Sig_transdc_resp-reg_C-effctor"/>
</dbReference>
<dbReference type="RefSeq" id="WP_052899529.1">
    <property type="nucleotide sequence ID" value="NZ_JRXE01000014.1"/>
</dbReference>
<name>A0A0L7T3F1_9GAMM</name>
<keyword evidence="2" id="KW-0902">Two-component regulatory system</keyword>
<evidence type="ECO:0000313" key="9">
    <source>
        <dbReference type="Proteomes" id="UP000036851"/>
    </source>
</evidence>
<dbReference type="Proteomes" id="UP000037088">
    <property type="component" value="Unassembled WGS sequence"/>
</dbReference>
<dbReference type="CDD" id="cd17535">
    <property type="entry name" value="REC_NarL-like"/>
    <property type="match status" value="1"/>
</dbReference>
<dbReference type="GO" id="GO:0003677">
    <property type="term" value="F:DNA binding"/>
    <property type="evidence" value="ECO:0007669"/>
    <property type="project" value="UniProtKB-KW"/>
</dbReference>
<evidence type="ECO:0000256" key="1">
    <source>
        <dbReference type="ARBA" id="ARBA00022553"/>
    </source>
</evidence>
<proteinExistence type="predicted"/>
<feature type="modified residue" description="4-aspartylphosphate" evidence="4">
    <location>
        <position position="54"/>
    </location>
</feature>